<keyword evidence="2" id="KW-1185">Reference proteome</keyword>
<dbReference type="Proteomes" id="UP000469462">
    <property type="component" value="Unassembled WGS sequence"/>
</dbReference>
<evidence type="ECO:0000313" key="2">
    <source>
        <dbReference type="Proteomes" id="UP000469462"/>
    </source>
</evidence>
<organism evidence="1 2">
    <name type="scientific">Sutterella seckii</name>
    <dbReference type="NCBI Taxonomy" id="1944635"/>
    <lineage>
        <taxon>Bacteria</taxon>
        <taxon>Pseudomonadati</taxon>
        <taxon>Pseudomonadota</taxon>
        <taxon>Betaproteobacteria</taxon>
        <taxon>Burkholderiales</taxon>
        <taxon>Sutterellaceae</taxon>
        <taxon>Sutterella</taxon>
    </lineage>
</organism>
<proteinExistence type="predicted"/>
<reference evidence="1 2" key="1">
    <citation type="submission" date="2019-10" db="EMBL/GenBank/DDBJ databases">
        <title>Genome diversity of Sutterella seckii.</title>
        <authorList>
            <person name="Chaplin A.V."/>
            <person name="Sokolova S.R."/>
            <person name="Mosin K.A."/>
            <person name="Ivanova E.L."/>
            <person name="Kochetkova T.O."/>
            <person name="Goltsov A.Y."/>
            <person name="Trofimov D.Y."/>
            <person name="Efimov B.A."/>
        </authorList>
    </citation>
    <scope>NUCLEOTIDE SEQUENCE [LARGE SCALE GENOMIC DNA]</scope>
    <source>
        <strain evidence="1 2">ASD3426</strain>
    </source>
</reference>
<evidence type="ECO:0000313" key="1">
    <source>
        <dbReference type="EMBL" id="KAB7652441.1"/>
    </source>
</evidence>
<name>A0AAI9SDH3_9BURK</name>
<comment type="caution">
    <text evidence="1">The sequence shown here is derived from an EMBL/GenBank/DDBJ whole genome shotgun (WGS) entry which is preliminary data.</text>
</comment>
<dbReference type="AlphaFoldDB" id="A0AAI9SDH3"/>
<evidence type="ECO:0008006" key="3">
    <source>
        <dbReference type="Google" id="ProtNLM"/>
    </source>
</evidence>
<protein>
    <recommendedName>
        <fullName evidence="3">Protein kinase domain-containing protein</fullName>
    </recommendedName>
</protein>
<dbReference type="Pfam" id="PF10707">
    <property type="entry name" value="YrbL-PhoP_reg"/>
    <property type="match status" value="1"/>
</dbReference>
<dbReference type="EMBL" id="WEHW01000003">
    <property type="protein sequence ID" value="KAB7652441.1"/>
    <property type="molecule type" value="Genomic_DNA"/>
</dbReference>
<sequence length="190" mass="22289">MNFTFESLQPYLIAKGSERYCFRHPEKENYLIKLSPANAAKQTEREIKYFQHLKKTGVPFSHLPDFGKVINISGYVGFEQEIINDFDGNLSKQLFFYLDEQNRQLLKQDIRDILEELKLYIYKNKILVCDLGGTNIVIQRTTPSQARAVIVDGLGNTDFIPICNYIPFLASLKAHRRWRRFMQRFIPPHI</sequence>
<dbReference type="InterPro" id="IPR019647">
    <property type="entry name" value="PhoP_reg_network_YrbL"/>
</dbReference>
<gene>
    <name evidence="1" type="ORF">GBM96_02170</name>
</gene>
<dbReference type="RefSeq" id="WP_139688573.1">
    <property type="nucleotide sequence ID" value="NZ_WEHW01000003.1"/>
</dbReference>
<accession>A0AAI9SDH3</accession>